<name>A0ACC3NT64_9PEZI</name>
<protein>
    <submittedName>
        <fullName evidence="1">Protein BZZ1</fullName>
    </submittedName>
</protein>
<accession>A0ACC3NT64</accession>
<dbReference type="EMBL" id="JAUTXU010000013">
    <property type="protein sequence ID" value="KAK3722519.1"/>
    <property type="molecule type" value="Genomic_DNA"/>
</dbReference>
<evidence type="ECO:0000313" key="1">
    <source>
        <dbReference type="EMBL" id="KAK3722519.1"/>
    </source>
</evidence>
<proteinExistence type="predicted"/>
<sequence>MAEVDIAPNFGAELKDGWKPVNAWVSNGISWLDEIQQFYRDRSVIEKEYSQKLSGLAKKYFEKKAKRSSPLSVGDTPSVTPGSLESASMTTWAVQLTTLESRAAEHDKFANQLVSSLAEPLRNLAARYEDLRKQHAEYAAKLEKERDGAYTDLKKSKGKYDSVCQEVENRRKKTESSFDYGKTKAQGQYQSQLGEMRNIKNTYLITINVTNKQKERYYHEYIPELLDSMQGLSESRTARLNNIWSTAAAIENQTMANSTQLLNHLSNEIPRNNPVLDSMMFVRHNAVQWQDPLDFGFEPSPVWLDDDTMASDPASKTFLMNILTKSKDSLVGLRKECDARRREVEGAKRVRQAIREGKDKRDEVEVVRGQFHNQEVLHESERKRTTAEVEVSTITSNVGDVSIGAKNHAFKNQTFKIPTNCDLCGDRIWGLSAKGLSCEECGFTCHTKCELKVPADCPGELNKEQRKTAKAERQAAAQAQQAAPAPATNGAGGGGSGHPGLQRSDTMGSMNTLSSGYAASAHRSVSGTTARSSVVEDGPAPPSKIGSAPRAHRMVAPPPAAMASPPATSGDTEGKMLYAYQANGDGEISVPEGQDFALLEPDDGSGWIKIKPSSFGASAGLVPASYVELAPTSSPFESRPARPISTASGSTTSLTGSDTATSKPPGAKKQGPAVAPRRGAKKVKHVEALYTYSAANPGETDMEEGEKMVLLQADQGDGWCEVESRGGRGVVPASWVREV</sequence>
<keyword evidence="2" id="KW-1185">Reference proteome</keyword>
<reference evidence="1" key="1">
    <citation type="submission" date="2023-07" db="EMBL/GenBank/DDBJ databases">
        <title>Black Yeasts Isolated from many extreme environments.</title>
        <authorList>
            <person name="Coleine C."/>
            <person name="Stajich J.E."/>
            <person name="Selbmann L."/>
        </authorList>
    </citation>
    <scope>NUCLEOTIDE SEQUENCE</scope>
    <source>
        <strain evidence="1">CCFEE 5714</strain>
    </source>
</reference>
<comment type="caution">
    <text evidence="1">The sequence shown here is derived from an EMBL/GenBank/DDBJ whole genome shotgun (WGS) entry which is preliminary data.</text>
</comment>
<evidence type="ECO:0000313" key="2">
    <source>
        <dbReference type="Proteomes" id="UP001281147"/>
    </source>
</evidence>
<dbReference type="Proteomes" id="UP001281147">
    <property type="component" value="Unassembled WGS sequence"/>
</dbReference>
<gene>
    <name evidence="1" type="primary">bzz1_1</name>
    <name evidence="1" type="ORF">LTR37_002511</name>
</gene>
<organism evidence="1 2">
    <name type="scientific">Vermiconidia calcicola</name>
    <dbReference type="NCBI Taxonomy" id="1690605"/>
    <lineage>
        <taxon>Eukaryota</taxon>
        <taxon>Fungi</taxon>
        <taxon>Dikarya</taxon>
        <taxon>Ascomycota</taxon>
        <taxon>Pezizomycotina</taxon>
        <taxon>Dothideomycetes</taxon>
        <taxon>Dothideomycetidae</taxon>
        <taxon>Mycosphaerellales</taxon>
        <taxon>Extremaceae</taxon>
        <taxon>Vermiconidia</taxon>
    </lineage>
</organism>